<feature type="domain" description="FH2" evidence="2">
    <location>
        <begin position="545"/>
        <end position="917"/>
    </location>
</feature>
<feature type="coiled-coil region" evidence="1">
    <location>
        <begin position="692"/>
        <end position="730"/>
    </location>
</feature>
<keyword evidence="1" id="KW-0175">Coiled coil</keyword>
<dbReference type="PANTHER" id="PTHR45725">
    <property type="entry name" value="FORMIN HOMOLOGY 2 FAMILY MEMBER"/>
    <property type="match status" value="1"/>
</dbReference>
<dbReference type="OrthoDB" id="1668162at2759"/>
<keyword evidence="4" id="KW-1185">Reference proteome</keyword>
<dbReference type="AlphaFoldDB" id="A0A8S1U363"/>
<dbReference type="PANTHER" id="PTHR45725:SF1">
    <property type="entry name" value="DISHEVELLED ASSOCIATED ACTIVATOR OF MORPHOGENESIS, ISOFORM D"/>
    <property type="match status" value="1"/>
</dbReference>
<comment type="caution">
    <text evidence="3">The sequence shown here is derived from an EMBL/GenBank/DDBJ whole genome shotgun (WGS) entry which is preliminary data.</text>
</comment>
<proteinExistence type="predicted"/>
<dbReference type="InterPro" id="IPR015425">
    <property type="entry name" value="FH2_Formin"/>
</dbReference>
<evidence type="ECO:0000313" key="3">
    <source>
        <dbReference type="EMBL" id="CAD8159190.1"/>
    </source>
</evidence>
<dbReference type="SMART" id="SM00498">
    <property type="entry name" value="FH2"/>
    <property type="match status" value="1"/>
</dbReference>
<dbReference type="PROSITE" id="PS51444">
    <property type="entry name" value="FH2"/>
    <property type="match status" value="1"/>
</dbReference>
<name>A0A8S1U363_PAROT</name>
<protein>
    <recommendedName>
        <fullName evidence="2">FH2 domain-containing protein</fullName>
    </recommendedName>
</protein>
<organism evidence="3 4">
    <name type="scientific">Paramecium octaurelia</name>
    <dbReference type="NCBI Taxonomy" id="43137"/>
    <lineage>
        <taxon>Eukaryota</taxon>
        <taxon>Sar</taxon>
        <taxon>Alveolata</taxon>
        <taxon>Ciliophora</taxon>
        <taxon>Intramacronucleata</taxon>
        <taxon>Oligohymenophorea</taxon>
        <taxon>Peniculida</taxon>
        <taxon>Parameciidae</taxon>
        <taxon>Paramecium</taxon>
    </lineage>
</organism>
<dbReference type="OMA" id="QVQEMRF"/>
<evidence type="ECO:0000313" key="4">
    <source>
        <dbReference type="Proteomes" id="UP000683925"/>
    </source>
</evidence>
<reference evidence="3" key="1">
    <citation type="submission" date="2021-01" db="EMBL/GenBank/DDBJ databases">
        <authorList>
            <consortium name="Genoscope - CEA"/>
            <person name="William W."/>
        </authorList>
    </citation>
    <scope>NUCLEOTIDE SEQUENCE</scope>
</reference>
<dbReference type="InterPro" id="IPR051425">
    <property type="entry name" value="Formin_Homology"/>
</dbReference>
<sequence>MGNEIKSSPNQTQYSYMFRGRQLNIKNMSQPPKYQINADNFEAIFDQILSDTNLEKKKFSNLNLKQKQLLLVLHYQALINENPQLCNLNQYSDLLIYISFYQEMKTLIGLNDELLTNQLIVYAFPIIQQQIEYLNLNRSTLNFYDKLYVMLQGNLLFLGFTLDEQQLIILTNNLSKLQKISNSQIQAQIFQQYEKISWRQINGYQLVESLMNLQNQEFCLLSTIQLLETSSDKKLIASILSFINNFVELSNEKIQLKQLLLVHGVELIFQDIKKKLEDNILVFQEDYSILVGIKENSNDFEKIIMKHISAFETLLEAGEQDIRESINQFRISYNPKTQPMNRVSIGNVQLAQVIFPEQFLLSLQHFASDFTQQCSIHECIKKLQKFLSQSEVYGKNIITKILQNVAQTFVEGYNVKEIEIADLKTQLNEFQTQKVLNQAQLKQTQNVLYQLKQALLMYQKTQNNQLQSISATQLQNLDEKQNEYKIEGSLQGYPNETPVLMTSSLPEQKSVLLAPVSLPPIPPPPPPPPPPLPQKAVQAQNISNIRQRRKPNQQLISIGITEIKQMKSNIFQTLDDSKIELQFEELDKHFQKNQTKIASSLPSSSQIKPKPQQVLSLDRSRNIELILVKIKIKMDDMINYIKDMNYQQFTSDDIESLIQILPTFQEIQEFQKIENTNVLNRPENFLYNLIQIENYSEKIQLFQILLNQNQQEIQKELELIEEQIQSISSNVKFKKLLCYILAGINYLNSSQNKDSYGFKLSEFSKIAPLKSSNSSKINFLSLILRMAEKNEGDLIREEDFNLQQLKKLSKISLINIKKQIEKKDQDEKLILKYSDKIKVENCEINVLSSLSEFYSKVNAQFNDICQAFFEDPKKLDTDSFFTELSQMIEYLIEQKKLNRIQDEECQRKKALEQLNSYVQQIDLKNNLKNQDLGENNGDVENNVIKQIEERKSYKQQVQEMRFRSLKSLAKIKKNIKQQREQQQK</sequence>
<gene>
    <name evidence="3" type="ORF">POCTA_138.1.T0360254</name>
</gene>
<dbReference type="Proteomes" id="UP000683925">
    <property type="component" value="Unassembled WGS sequence"/>
</dbReference>
<accession>A0A8S1U363</accession>
<evidence type="ECO:0000256" key="1">
    <source>
        <dbReference type="SAM" id="Coils"/>
    </source>
</evidence>
<dbReference type="Pfam" id="PF02181">
    <property type="entry name" value="FH2"/>
    <property type="match status" value="1"/>
</dbReference>
<evidence type="ECO:0000259" key="2">
    <source>
        <dbReference type="PROSITE" id="PS51444"/>
    </source>
</evidence>
<dbReference type="EMBL" id="CAJJDP010000036">
    <property type="protein sequence ID" value="CAD8159190.1"/>
    <property type="molecule type" value="Genomic_DNA"/>
</dbReference>